<feature type="binding site" evidence="8">
    <location>
        <position position="15"/>
    </location>
    <ligand>
        <name>substrate</name>
    </ligand>
</feature>
<feature type="active site" description="Proton donor/acceptor" evidence="7">
    <location>
        <position position="268"/>
    </location>
</feature>
<dbReference type="Pfam" id="PF01262">
    <property type="entry name" value="AlaDh_PNT_C"/>
    <property type="match status" value="1"/>
</dbReference>
<feature type="binding site" evidence="9">
    <location>
        <position position="218"/>
    </location>
    <ligand>
        <name>NAD(+)</name>
        <dbReference type="ChEBI" id="CHEBI:57540"/>
    </ligand>
</feature>
<dbReference type="GO" id="GO:0000166">
    <property type="term" value="F:nucleotide binding"/>
    <property type="evidence" value="ECO:0007669"/>
    <property type="project" value="UniProtKB-KW"/>
</dbReference>
<dbReference type="AlphaFoldDB" id="A0AAW8YIG1"/>
<evidence type="ECO:0000259" key="11">
    <source>
        <dbReference type="SMART" id="SM01003"/>
    </source>
</evidence>
<feature type="binding site" evidence="9">
    <location>
        <begin position="265"/>
        <end position="268"/>
    </location>
    <ligand>
        <name>NAD(+)</name>
        <dbReference type="ChEBI" id="CHEBI:57540"/>
    </ligand>
</feature>
<dbReference type="InterPro" id="IPR007886">
    <property type="entry name" value="AlaDH/PNT_N"/>
</dbReference>
<feature type="active site" description="Proton donor/acceptor" evidence="7">
    <location>
        <position position="94"/>
    </location>
</feature>
<dbReference type="Proteomes" id="UP001280897">
    <property type="component" value="Unassembled WGS sequence"/>
</dbReference>
<evidence type="ECO:0000256" key="9">
    <source>
        <dbReference type="PIRSR" id="PIRSR000183-3"/>
    </source>
</evidence>
<keyword evidence="5 6" id="KW-0520">NAD</keyword>
<keyword evidence="9" id="KW-0547">Nucleotide-binding</keyword>
<dbReference type="PANTHER" id="PTHR42795:SF1">
    <property type="entry name" value="ALANINE DEHYDROGENASE"/>
    <property type="match status" value="1"/>
</dbReference>
<evidence type="ECO:0000256" key="7">
    <source>
        <dbReference type="PIRSR" id="PIRSR000183-1"/>
    </source>
</evidence>
<evidence type="ECO:0000256" key="1">
    <source>
        <dbReference type="ARBA" id="ARBA00005206"/>
    </source>
</evidence>
<dbReference type="PIRSF" id="PIRSF000183">
    <property type="entry name" value="Alanine_dh"/>
    <property type="match status" value="1"/>
</dbReference>
<proteinExistence type="inferred from homology"/>
<comment type="similarity">
    <text evidence="2 6">Belongs to the AlaDH/PNT family.</text>
</comment>
<dbReference type="SMART" id="SM01002">
    <property type="entry name" value="AlaDh_PNT_C"/>
    <property type="match status" value="1"/>
</dbReference>
<comment type="pathway">
    <text evidence="1">Amino-acid degradation; L-alanine degradation via dehydrogenase pathway; NH(3) and pyruvate from L-alanine: step 1/1.</text>
</comment>
<organism evidence="12 13">
    <name type="scientific">Pediococcus acidilactici</name>
    <dbReference type="NCBI Taxonomy" id="1254"/>
    <lineage>
        <taxon>Bacteria</taxon>
        <taxon>Bacillati</taxon>
        <taxon>Bacillota</taxon>
        <taxon>Bacilli</taxon>
        <taxon>Lactobacillales</taxon>
        <taxon>Lactobacillaceae</taxon>
        <taxon>Pediococcus</taxon>
        <taxon>Pediococcus acidilactici group</taxon>
    </lineage>
</organism>
<dbReference type="GO" id="GO:0042853">
    <property type="term" value="P:L-alanine catabolic process"/>
    <property type="evidence" value="ECO:0007669"/>
    <property type="project" value="InterPro"/>
</dbReference>
<feature type="binding site" evidence="9">
    <location>
        <position position="201"/>
    </location>
    <ligand>
        <name>NAD(+)</name>
        <dbReference type="ChEBI" id="CHEBI:57540"/>
    </ligand>
</feature>
<dbReference type="Pfam" id="PF05222">
    <property type="entry name" value="AlaDh_PNT_N"/>
    <property type="match status" value="1"/>
</dbReference>
<evidence type="ECO:0000259" key="10">
    <source>
        <dbReference type="SMART" id="SM01002"/>
    </source>
</evidence>
<dbReference type="GeneID" id="57366388"/>
<dbReference type="PANTHER" id="PTHR42795">
    <property type="entry name" value="ALANINE DEHYDROGENASE"/>
    <property type="match status" value="1"/>
</dbReference>
<evidence type="ECO:0000313" key="13">
    <source>
        <dbReference type="Proteomes" id="UP001280897"/>
    </source>
</evidence>
<feature type="domain" description="Alanine dehydrogenase/pyridine nucleotide transhydrogenase N-terminal" evidence="11">
    <location>
        <begin position="4"/>
        <end position="135"/>
    </location>
</feature>
<dbReference type="GO" id="GO:0005886">
    <property type="term" value="C:plasma membrane"/>
    <property type="evidence" value="ECO:0007669"/>
    <property type="project" value="TreeGrafter"/>
</dbReference>
<dbReference type="InterPro" id="IPR008143">
    <property type="entry name" value="Ala_DH/PNT_CS2"/>
</dbReference>
<feature type="binding site" evidence="9">
    <location>
        <position position="132"/>
    </location>
    <ligand>
        <name>NAD(+)</name>
        <dbReference type="ChEBI" id="CHEBI:57540"/>
    </ligand>
</feature>
<dbReference type="EC" id="1.4.1.1" evidence="3 6"/>
<dbReference type="CDD" id="cd05305">
    <property type="entry name" value="L-AlaDH"/>
    <property type="match status" value="1"/>
</dbReference>
<evidence type="ECO:0000256" key="2">
    <source>
        <dbReference type="ARBA" id="ARBA00005689"/>
    </source>
</evidence>
<evidence type="ECO:0000256" key="8">
    <source>
        <dbReference type="PIRSR" id="PIRSR000183-2"/>
    </source>
</evidence>
<dbReference type="InterPro" id="IPR007698">
    <property type="entry name" value="AlaDH/PNT_NAD(H)-bd"/>
</dbReference>
<dbReference type="Gene3D" id="3.40.50.720">
    <property type="entry name" value="NAD(P)-binding Rossmann-like Domain"/>
    <property type="match status" value="2"/>
</dbReference>
<dbReference type="RefSeq" id="WP_008841074.1">
    <property type="nucleotide sequence ID" value="NZ_CP018763.1"/>
</dbReference>
<dbReference type="GO" id="GO:0000286">
    <property type="term" value="F:alanine dehydrogenase activity"/>
    <property type="evidence" value="ECO:0007669"/>
    <property type="project" value="UniProtKB-UniRule"/>
</dbReference>
<dbReference type="NCBIfam" id="TIGR00518">
    <property type="entry name" value="alaDH"/>
    <property type="match status" value="1"/>
</dbReference>
<dbReference type="PROSITE" id="PS00837">
    <property type="entry name" value="ALADH_PNT_2"/>
    <property type="match status" value="1"/>
</dbReference>
<feature type="binding site" evidence="9">
    <location>
        <begin position="237"/>
        <end position="238"/>
    </location>
    <ligand>
        <name>NAD(+)</name>
        <dbReference type="ChEBI" id="CHEBI:57540"/>
    </ligand>
</feature>
<gene>
    <name evidence="12" type="primary">ald</name>
    <name evidence="12" type="ORF">R0G89_07570</name>
</gene>
<evidence type="ECO:0000256" key="4">
    <source>
        <dbReference type="ARBA" id="ARBA00023002"/>
    </source>
</evidence>
<comment type="caution">
    <text evidence="12">The sequence shown here is derived from an EMBL/GenBank/DDBJ whole genome shotgun (WGS) entry which is preliminary data.</text>
</comment>
<sequence>MKIGIPKEIKAQEQRIGAAPITVANLIQAGHEVIIESGAGVGSGYPDEAYEEFGAKIGSVEDVWDCEMIIKVKEPLPEEYKYFRPGLIIYTYFHLAADRRLTEELLKSRVTSIAYETMVGPNGDLPLLFPMSEIAGRMAVQVGAHFLERPQSGKGLLLSGVTGVPRGKVTIIGAGTVGFNATKTAVGLGAQVTVLDINAQRLAEIDNLFSGKVQTLISNSYNIAKAVKEADLVIGAVLIPGALAPKLVTTAMVDSMEPGSVVVDIPIDQGGIFETSVKATTLKDPIYISHDVIHYTVANVPGAVPKTSTDALTSATVRYAIMIANQGVEDAANDRTILTGINTFNGQLTSKAVADSLNIEYTPFMS</sequence>
<evidence type="ECO:0000313" key="12">
    <source>
        <dbReference type="EMBL" id="MDV2621593.1"/>
    </source>
</evidence>
<dbReference type="SMART" id="SM01003">
    <property type="entry name" value="AlaDh_PNT_N"/>
    <property type="match status" value="1"/>
</dbReference>
<evidence type="ECO:0000256" key="3">
    <source>
        <dbReference type="ARBA" id="ARBA00012897"/>
    </source>
</evidence>
<dbReference type="SUPFAM" id="SSF51735">
    <property type="entry name" value="NAD(P)-binding Rossmann-fold domains"/>
    <property type="match status" value="1"/>
</dbReference>
<reference evidence="12" key="2">
    <citation type="submission" date="2023-10" db="EMBL/GenBank/DDBJ databases">
        <authorList>
            <person name="Khurajog B."/>
        </authorList>
    </citation>
    <scope>NUCLEOTIDE SEQUENCE</scope>
    <source>
        <strain evidence="12">BF9</strain>
    </source>
</reference>
<dbReference type="FunFam" id="3.40.50.720:FF:000049">
    <property type="entry name" value="Alanine dehydrogenase"/>
    <property type="match status" value="1"/>
</dbReference>
<dbReference type="InterPro" id="IPR036291">
    <property type="entry name" value="NAD(P)-bd_dom_sf"/>
</dbReference>
<evidence type="ECO:0000256" key="6">
    <source>
        <dbReference type="PIRNR" id="PIRNR000183"/>
    </source>
</evidence>
<feature type="domain" description="Alanine dehydrogenase/pyridine nucleotide transhydrogenase NAD(H)-binding" evidence="10">
    <location>
        <begin position="147"/>
        <end position="296"/>
    </location>
</feature>
<reference evidence="12" key="1">
    <citation type="journal article" date="2023" name="PeerJ">
        <title>Selection and evaluation of lactic acid bacteria from chicken feces in Thailand as potential probiotics.</title>
        <authorList>
            <person name="Khurajog B."/>
            <person name="Disastra Y."/>
            <person name="Lawwyne L.D."/>
            <person name="Sirichokchatchawan W."/>
            <person name="Niyomtham W."/>
            <person name="Yindee J."/>
            <person name="Hampson D.J."/>
            <person name="Prapasarakul N."/>
        </authorList>
    </citation>
    <scope>NUCLEOTIDE SEQUENCE</scope>
    <source>
        <strain evidence="12">BF9</strain>
    </source>
</reference>
<feature type="binding site" evidence="9">
    <location>
        <position position="196"/>
    </location>
    <ligand>
        <name>NAD(+)</name>
        <dbReference type="ChEBI" id="CHEBI:57540"/>
    </ligand>
</feature>
<dbReference type="SUPFAM" id="SSF52283">
    <property type="entry name" value="Formate/glycerate dehydrogenase catalytic domain-like"/>
    <property type="match status" value="1"/>
</dbReference>
<comment type="catalytic activity">
    <reaction evidence="6">
        <text>L-alanine + NAD(+) + H2O = pyruvate + NH4(+) + NADH + H(+)</text>
        <dbReference type="Rhea" id="RHEA:18405"/>
        <dbReference type="ChEBI" id="CHEBI:15361"/>
        <dbReference type="ChEBI" id="CHEBI:15377"/>
        <dbReference type="ChEBI" id="CHEBI:15378"/>
        <dbReference type="ChEBI" id="CHEBI:28938"/>
        <dbReference type="ChEBI" id="CHEBI:57540"/>
        <dbReference type="ChEBI" id="CHEBI:57945"/>
        <dbReference type="ChEBI" id="CHEBI:57972"/>
        <dbReference type="EC" id="1.4.1.1"/>
    </reaction>
</comment>
<dbReference type="InterPro" id="IPR008141">
    <property type="entry name" value="Ala_DH"/>
</dbReference>
<keyword evidence="4 6" id="KW-0560">Oxidoreductase</keyword>
<protein>
    <recommendedName>
        <fullName evidence="3 6">Alanine dehydrogenase</fullName>
        <ecNumber evidence="3 6">1.4.1.1</ecNumber>
    </recommendedName>
</protein>
<name>A0AAW8YIG1_PEDAC</name>
<evidence type="ECO:0000256" key="5">
    <source>
        <dbReference type="ARBA" id="ARBA00023027"/>
    </source>
</evidence>
<accession>A0AAW8YIG1</accession>
<feature type="binding site" evidence="8">
    <location>
        <position position="73"/>
    </location>
    <ligand>
        <name>substrate</name>
    </ligand>
</feature>
<dbReference type="EMBL" id="JAWJAV010000004">
    <property type="protein sequence ID" value="MDV2621593.1"/>
    <property type="molecule type" value="Genomic_DNA"/>
</dbReference>